<evidence type="ECO:0008006" key="3">
    <source>
        <dbReference type="Google" id="ProtNLM"/>
    </source>
</evidence>
<proteinExistence type="predicted"/>
<dbReference type="RefSeq" id="WP_064628068.1">
    <property type="nucleotide sequence ID" value="NZ_LQYE01000001.1"/>
</dbReference>
<dbReference type="Proteomes" id="UP000186919">
    <property type="component" value="Unassembled WGS sequence"/>
</dbReference>
<evidence type="ECO:0000313" key="2">
    <source>
        <dbReference type="Proteomes" id="UP000186919"/>
    </source>
</evidence>
<accession>A0A179VGY8</accession>
<reference evidence="1 2" key="1">
    <citation type="submission" date="2016-01" db="EMBL/GenBank/DDBJ databases">
        <title>Mycobacterium immunogenum strain CD11_6 genome sequencing and assembly.</title>
        <authorList>
            <person name="Kaur G."/>
            <person name="Nair G.R."/>
            <person name="Mayilraj S."/>
        </authorList>
    </citation>
    <scope>NUCLEOTIDE SEQUENCE [LARGE SCALE GENOMIC DNA]</scope>
    <source>
        <strain evidence="1 2">CD11-6</strain>
    </source>
</reference>
<protein>
    <recommendedName>
        <fullName evidence="3">DUF3168 domain-containing protein</fullName>
    </recommendedName>
</protein>
<name>A0A179VGY8_9MYCO</name>
<evidence type="ECO:0000313" key="1">
    <source>
        <dbReference type="EMBL" id="OAT70927.1"/>
    </source>
</evidence>
<comment type="caution">
    <text evidence="1">The sequence shown here is derived from an EMBL/GenBank/DDBJ whole genome shotgun (WGS) entry which is preliminary data.</text>
</comment>
<organism evidence="1 2">
    <name type="scientific">Mycobacteroides immunogenum</name>
    <dbReference type="NCBI Taxonomy" id="83262"/>
    <lineage>
        <taxon>Bacteria</taxon>
        <taxon>Bacillati</taxon>
        <taxon>Actinomycetota</taxon>
        <taxon>Actinomycetes</taxon>
        <taxon>Mycobacteriales</taxon>
        <taxon>Mycobacteriaceae</taxon>
        <taxon>Mycobacteroides</taxon>
    </lineage>
</organism>
<gene>
    <name evidence="1" type="ORF">AWB85_06545</name>
</gene>
<sequence>MTLIVHPDVDQLAVTYFTNTLAAQGDTQHVGKKVPAKNRPDRFMRVYSNGGPDESLIATRAQVVAQLYDIDGPRCAQTANLVAALGKAAVGFLFDGYPYVARAKKLGGPTDLDDPDVKTHVRYQVVLEWLIRAKH</sequence>
<dbReference type="AlphaFoldDB" id="A0A179VGY8"/>
<dbReference type="EMBL" id="LQYE01000001">
    <property type="protein sequence ID" value="OAT70927.1"/>
    <property type="molecule type" value="Genomic_DNA"/>
</dbReference>